<dbReference type="Proteomes" id="UP000217790">
    <property type="component" value="Unassembled WGS sequence"/>
</dbReference>
<evidence type="ECO:0000256" key="1">
    <source>
        <dbReference type="SAM" id="Phobius"/>
    </source>
</evidence>
<keyword evidence="1" id="KW-1133">Transmembrane helix</keyword>
<dbReference type="AlphaFoldDB" id="A0A2H3EI05"/>
<name>A0A2H3EI05_ARMGA</name>
<dbReference type="EMBL" id="KZ293647">
    <property type="protein sequence ID" value="PBK98906.1"/>
    <property type="molecule type" value="Genomic_DNA"/>
</dbReference>
<keyword evidence="3" id="KW-1185">Reference proteome</keyword>
<keyword evidence="1" id="KW-0472">Membrane</keyword>
<gene>
    <name evidence="2" type="ORF">ARMGADRAFT_1025256</name>
</gene>
<organism evidence="2 3">
    <name type="scientific">Armillaria gallica</name>
    <name type="common">Bulbous honey fungus</name>
    <name type="synonym">Armillaria bulbosa</name>
    <dbReference type="NCBI Taxonomy" id="47427"/>
    <lineage>
        <taxon>Eukaryota</taxon>
        <taxon>Fungi</taxon>
        <taxon>Dikarya</taxon>
        <taxon>Basidiomycota</taxon>
        <taxon>Agaricomycotina</taxon>
        <taxon>Agaricomycetes</taxon>
        <taxon>Agaricomycetidae</taxon>
        <taxon>Agaricales</taxon>
        <taxon>Marasmiineae</taxon>
        <taxon>Physalacriaceae</taxon>
        <taxon>Armillaria</taxon>
    </lineage>
</organism>
<dbReference type="InParanoid" id="A0A2H3EI05"/>
<evidence type="ECO:0000313" key="3">
    <source>
        <dbReference type="Proteomes" id="UP000217790"/>
    </source>
</evidence>
<protein>
    <submittedName>
        <fullName evidence="2">Uncharacterized protein</fullName>
    </submittedName>
</protein>
<keyword evidence="1" id="KW-0812">Transmembrane</keyword>
<proteinExistence type="predicted"/>
<feature type="transmembrane region" description="Helical" evidence="1">
    <location>
        <begin position="149"/>
        <end position="170"/>
    </location>
</feature>
<evidence type="ECO:0000313" key="2">
    <source>
        <dbReference type="EMBL" id="PBK98906.1"/>
    </source>
</evidence>
<sequence length="259" mass="28982">MTSFSVEEGSTEVESVQEGRKVVEMGPRLARLATSMQPLMSSSRYDSSTVSYRQSLTRQQSRFNAPTNIIRTFKLHPPSVARTMFAMLDHGYYILAGPIYEVIQGASPFDHRMKCAASVEDRISRKSDHGVHLLLPPPSTKNDIQSCRLILRLVDIAMPVTMTIFVHLISIQVRRFRTLMAFYVIELENIVLEIGNTGTDAARTDQSTASQLSFLDSALYVVEQAAIVDLYRLKPKETLVSTLLDARSMLHPSRSSLGD</sequence>
<reference evidence="3" key="1">
    <citation type="journal article" date="2017" name="Nat. Ecol. Evol.">
        <title>Genome expansion and lineage-specific genetic innovations in the forest pathogenic fungi Armillaria.</title>
        <authorList>
            <person name="Sipos G."/>
            <person name="Prasanna A.N."/>
            <person name="Walter M.C."/>
            <person name="O'Connor E."/>
            <person name="Balint B."/>
            <person name="Krizsan K."/>
            <person name="Kiss B."/>
            <person name="Hess J."/>
            <person name="Varga T."/>
            <person name="Slot J."/>
            <person name="Riley R."/>
            <person name="Boka B."/>
            <person name="Rigling D."/>
            <person name="Barry K."/>
            <person name="Lee J."/>
            <person name="Mihaltcheva S."/>
            <person name="LaButti K."/>
            <person name="Lipzen A."/>
            <person name="Waldron R."/>
            <person name="Moloney N.M."/>
            <person name="Sperisen C."/>
            <person name="Kredics L."/>
            <person name="Vagvoelgyi C."/>
            <person name="Patrignani A."/>
            <person name="Fitzpatrick D."/>
            <person name="Nagy I."/>
            <person name="Doyle S."/>
            <person name="Anderson J.B."/>
            <person name="Grigoriev I.V."/>
            <person name="Gueldener U."/>
            <person name="Muensterkoetter M."/>
            <person name="Nagy L.G."/>
        </authorList>
    </citation>
    <scope>NUCLEOTIDE SEQUENCE [LARGE SCALE GENOMIC DNA]</scope>
    <source>
        <strain evidence="3">Ar21-2</strain>
    </source>
</reference>
<accession>A0A2H3EI05</accession>